<reference evidence="2" key="1">
    <citation type="journal article" date="2020" name="New Phytol.">
        <title>Comparative genomics reveals dynamic genome evolution in host specialist ectomycorrhizal fungi.</title>
        <authorList>
            <person name="Lofgren L.A."/>
            <person name="Nguyen N.H."/>
            <person name="Vilgalys R."/>
            <person name="Ruytinx J."/>
            <person name="Liao H.L."/>
            <person name="Branco S."/>
            <person name="Kuo A."/>
            <person name="LaButti K."/>
            <person name="Lipzen A."/>
            <person name="Andreopoulos W."/>
            <person name="Pangilinan J."/>
            <person name="Riley R."/>
            <person name="Hundley H."/>
            <person name="Na H."/>
            <person name="Barry K."/>
            <person name="Grigoriev I.V."/>
            <person name="Stajich J.E."/>
            <person name="Kennedy P.G."/>
        </authorList>
    </citation>
    <scope>NUCLEOTIDE SEQUENCE</scope>
    <source>
        <strain evidence="2">DOB743</strain>
    </source>
</reference>
<dbReference type="AlphaFoldDB" id="A0A9P6ZL51"/>
<organism evidence="2 3">
    <name type="scientific">Suillus placidus</name>
    <dbReference type="NCBI Taxonomy" id="48579"/>
    <lineage>
        <taxon>Eukaryota</taxon>
        <taxon>Fungi</taxon>
        <taxon>Dikarya</taxon>
        <taxon>Basidiomycota</taxon>
        <taxon>Agaricomycotina</taxon>
        <taxon>Agaricomycetes</taxon>
        <taxon>Agaricomycetidae</taxon>
        <taxon>Boletales</taxon>
        <taxon>Suillineae</taxon>
        <taxon>Suillaceae</taxon>
        <taxon>Suillus</taxon>
    </lineage>
</organism>
<dbReference type="PANTHER" id="PTHR33096">
    <property type="entry name" value="CXC2 DOMAIN-CONTAINING PROTEIN"/>
    <property type="match status" value="1"/>
</dbReference>
<dbReference type="Pfam" id="PF18758">
    <property type="entry name" value="KDZ"/>
    <property type="match status" value="1"/>
</dbReference>
<keyword evidence="3" id="KW-1185">Reference proteome</keyword>
<dbReference type="InterPro" id="IPR040521">
    <property type="entry name" value="KDZ"/>
</dbReference>
<feature type="non-terminal residue" evidence="2">
    <location>
        <position position="1"/>
    </location>
</feature>
<evidence type="ECO:0000313" key="3">
    <source>
        <dbReference type="Proteomes" id="UP000714275"/>
    </source>
</evidence>
<feature type="compositionally biased region" description="Basic residues" evidence="1">
    <location>
        <begin position="70"/>
        <end position="82"/>
    </location>
</feature>
<protein>
    <submittedName>
        <fullName evidence="2">Uncharacterized protein</fullName>
    </submittedName>
</protein>
<evidence type="ECO:0000256" key="1">
    <source>
        <dbReference type="SAM" id="MobiDB-lite"/>
    </source>
</evidence>
<dbReference type="EMBL" id="JABBWD010000063">
    <property type="protein sequence ID" value="KAG1770810.1"/>
    <property type="molecule type" value="Genomic_DNA"/>
</dbReference>
<feature type="region of interest" description="Disordered" evidence="1">
    <location>
        <begin position="70"/>
        <end position="109"/>
    </location>
</feature>
<dbReference type="OrthoDB" id="3253684at2759"/>
<proteinExistence type="predicted"/>
<name>A0A9P6ZL51_9AGAM</name>
<sequence length="161" mass="18078">ALVLIQRCPACFGGVAFGRDLSEGGDIHVVTDGNFHHWHRRSAGHSPHFYDTSYFLPKAQVDAICRHILRSRKSPPKPHKSSVPHEAIDQCENSYEAADDKKQRSSMDGLDDTGVMALICRRDIPLLSANVDTPGEQQMHAYGHEWACHRQFPLEEAPQRP</sequence>
<accession>A0A9P6ZL51</accession>
<evidence type="ECO:0000313" key="2">
    <source>
        <dbReference type="EMBL" id="KAG1770810.1"/>
    </source>
</evidence>
<gene>
    <name evidence="2" type="ORF">EV702DRAFT_977828</name>
</gene>
<comment type="caution">
    <text evidence="2">The sequence shown here is derived from an EMBL/GenBank/DDBJ whole genome shotgun (WGS) entry which is preliminary data.</text>
</comment>
<dbReference type="Proteomes" id="UP000714275">
    <property type="component" value="Unassembled WGS sequence"/>
</dbReference>
<dbReference type="PANTHER" id="PTHR33096:SF1">
    <property type="entry name" value="CXC1-LIKE CYSTEINE CLUSTER ASSOCIATED WITH KDZ TRANSPOSASES DOMAIN-CONTAINING PROTEIN"/>
    <property type="match status" value="1"/>
</dbReference>